<reference evidence="2" key="1">
    <citation type="submission" date="2023-03" db="EMBL/GenBank/DDBJ databases">
        <title>Massive genome expansion in bonnet fungi (Mycena s.s.) driven by repeated elements and novel gene families across ecological guilds.</title>
        <authorList>
            <consortium name="Lawrence Berkeley National Laboratory"/>
            <person name="Harder C.B."/>
            <person name="Miyauchi S."/>
            <person name="Viragh M."/>
            <person name="Kuo A."/>
            <person name="Thoen E."/>
            <person name="Andreopoulos B."/>
            <person name="Lu D."/>
            <person name="Skrede I."/>
            <person name="Drula E."/>
            <person name="Henrissat B."/>
            <person name="Morin E."/>
            <person name="Kohler A."/>
            <person name="Barry K."/>
            <person name="LaButti K."/>
            <person name="Morin E."/>
            <person name="Salamov A."/>
            <person name="Lipzen A."/>
            <person name="Mereny Z."/>
            <person name="Hegedus B."/>
            <person name="Baldrian P."/>
            <person name="Stursova M."/>
            <person name="Weitz H."/>
            <person name="Taylor A."/>
            <person name="Grigoriev I.V."/>
            <person name="Nagy L.G."/>
            <person name="Martin F."/>
            <person name="Kauserud H."/>
        </authorList>
    </citation>
    <scope>NUCLEOTIDE SEQUENCE</scope>
    <source>
        <strain evidence="2">CBHHK182m</strain>
    </source>
</reference>
<keyword evidence="1" id="KW-0175">Coiled coil</keyword>
<protein>
    <submittedName>
        <fullName evidence="2">Uncharacterized protein</fullName>
    </submittedName>
</protein>
<accession>A0AAD7MZQ3</accession>
<sequence length="386" mass="42301">MSFSTQHGHATIPRCAATSALAPTFLVGAHPQAVAPGGQLARAFPILAATNGSFTDFPPQYAPNADEALVHTYGSFLEEPTSALSPNNRRSDAWTVCIPVDHPNIASPTLLSVNYIIRYATTAEAGNSIIQTDVVLATASLPAEVVSGNAALDVYRPSAGIPRIVDQAAAVCLANTMAVKANAGGLQWNHYVDTQHVMPNVRVHKPAQLYVVFNVEEQSTCQTVRSLSVEVSATWQKKEVEIKALAKEKRKVEEAAQKAAKELEEKRRREEEEQKARIAAEEWRKVERGHWEEERQAREANTAAVVAAVAKIANHRSKEAAPAVADAHLQESIVQTMKKLGMKPCSSGYPFEKHQDGYWTLAWNKLLRCPHPNTRSLYEKPSVFAR</sequence>
<keyword evidence="3" id="KW-1185">Reference proteome</keyword>
<proteinExistence type="predicted"/>
<name>A0AAD7MZQ3_9AGAR</name>
<evidence type="ECO:0000313" key="2">
    <source>
        <dbReference type="EMBL" id="KAJ7739214.1"/>
    </source>
</evidence>
<dbReference type="AlphaFoldDB" id="A0AAD7MZQ3"/>
<evidence type="ECO:0000313" key="3">
    <source>
        <dbReference type="Proteomes" id="UP001215598"/>
    </source>
</evidence>
<feature type="coiled-coil region" evidence="1">
    <location>
        <begin position="242"/>
        <end position="281"/>
    </location>
</feature>
<organism evidence="2 3">
    <name type="scientific">Mycena metata</name>
    <dbReference type="NCBI Taxonomy" id="1033252"/>
    <lineage>
        <taxon>Eukaryota</taxon>
        <taxon>Fungi</taxon>
        <taxon>Dikarya</taxon>
        <taxon>Basidiomycota</taxon>
        <taxon>Agaricomycotina</taxon>
        <taxon>Agaricomycetes</taxon>
        <taxon>Agaricomycetidae</taxon>
        <taxon>Agaricales</taxon>
        <taxon>Marasmiineae</taxon>
        <taxon>Mycenaceae</taxon>
        <taxon>Mycena</taxon>
    </lineage>
</organism>
<dbReference type="Proteomes" id="UP001215598">
    <property type="component" value="Unassembled WGS sequence"/>
</dbReference>
<dbReference type="EMBL" id="JARKIB010000108">
    <property type="protein sequence ID" value="KAJ7739214.1"/>
    <property type="molecule type" value="Genomic_DNA"/>
</dbReference>
<comment type="caution">
    <text evidence="2">The sequence shown here is derived from an EMBL/GenBank/DDBJ whole genome shotgun (WGS) entry which is preliminary data.</text>
</comment>
<gene>
    <name evidence="2" type="ORF">B0H16DRAFT_1729599</name>
</gene>
<evidence type="ECO:0000256" key="1">
    <source>
        <dbReference type="SAM" id="Coils"/>
    </source>
</evidence>